<comment type="caution">
    <text evidence="1">The sequence shown here is derived from an EMBL/GenBank/DDBJ whole genome shotgun (WGS) entry which is preliminary data.</text>
</comment>
<organism evidence="1 2">
    <name type="scientific">Kribbella antiqua</name>
    <dbReference type="NCBI Taxonomy" id="2512217"/>
    <lineage>
        <taxon>Bacteria</taxon>
        <taxon>Bacillati</taxon>
        <taxon>Actinomycetota</taxon>
        <taxon>Actinomycetes</taxon>
        <taxon>Propionibacteriales</taxon>
        <taxon>Kribbellaceae</taxon>
        <taxon>Kribbella</taxon>
    </lineage>
</organism>
<name>A0A4R2IID9_9ACTN</name>
<gene>
    <name evidence="1" type="ORF">EV646_112156</name>
</gene>
<dbReference type="EMBL" id="SLWR01000012">
    <property type="protein sequence ID" value="TCO43579.1"/>
    <property type="molecule type" value="Genomic_DNA"/>
</dbReference>
<dbReference type="OrthoDB" id="510842at2"/>
<proteinExistence type="predicted"/>
<dbReference type="GO" id="GO:0019684">
    <property type="term" value="P:photosynthesis, light reaction"/>
    <property type="evidence" value="ECO:0007669"/>
    <property type="project" value="InterPro"/>
</dbReference>
<reference evidence="1 2" key="1">
    <citation type="journal article" date="2015" name="Stand. Genomic Sci.">
        <title>Genomic Encyclopedia of Bacterial and Archaeal Type Strains, Phase III: the genomes of soil and plant-associated and newly described type strains.</title>
        <authorList>
            <person name="Whitman W.B."/>
            <person name="Woyke T."/>
            <person name="Klenk H.P."/>
            <person name="Zhou Y."/>
            <person name="Lilburn T.G."/>
            <person name="Beck B.J."/>
            <person name="De Vos P."/>
            <person name="Vandamme P."/>
            <person name="Eisen J.A."/>
            <person name="Garrity G."/>
            <person name="Hugenholtz P."/>
            <person name="Kyrpides N.C."/>
        </authorList>
    </citation>
    <scope>NUCLEOTIDE SEQUENCE [LARGE SCALE GENOMIC DNA]</scope>
    <source>
        <strain evidence="1 2">VKM Ac-2541</strain>
    </source>
</reference>
<dbReference type="AlphaFoldDB" id="A0A4R2IID9"/>
<dbReference type="Gene3D" id="3.90.50.10">
    <property type="entry name" value="Photosynthetic Reaction Center, subunit H, domain 2"/>
    <property type="match status" value="1"/>
</dbReference>
<dbReference type="InterPro" id="IPR014747">
    <property type="entry name" value="Bac_photo_RC_H_C"/>
</dbReference>
<dbReference type="RefSeq" id="WP_132154875.1">
    <property type="nucleotide sequence ID" value="NZ_SLWR01000012.1"/>
</dbReference>
<accession>A0A4R2IID9</accession>
<evidence type="ECO:0000313" key="1">
    <source>
        <dbReference type="EMBL" id="TCO43579.1"/>
    </source>
</evidence>
<protein>
    <recommendedName>
        <fullName evidence="3">PRC-barrel domain protein</fullName>
    </recommendedName>
</protein>
<dbReference type="InterPro" id="IPR011033">
    <property type="entry name" value="PRC_barrel-like_sf"/>
</dbReference>
<dbReference type="Proteomes" id="UP000295573">
    <property type="component" value="Unassembled WGS sequence"/>
</dbReference>
<evidence type="ECO:0008006" key="3">
    <source>
        <dbReference type="Google" id="ProtNLM"/>
    </source>
</evidence>
<dbReference type="SUPFAM" id="SSF50346">
    <property type="entry name" value="PRC-barrel domain"/>
    <property type="match status" value="1"/>
</dbReference>
<dbReference type="GO" id="GO:0030077">
    <property type="term" value="C:plasma membrane light-harvesting complex"/>
    <property type="evidence" value="ECO:0007669"/>
    <property type="project" value="InterPro"/>
</dbReference>
<evidence type="ECO:0000313" key="2">
    <source>
        <dbReference type="Proteomes" id="UP000295573"/>
    </source>
</evidence>
<keyword evidence="2" id="KW-1185">Reference proteome</keyword>
<sequence length="120" mass="13285">MSSFEPWSYRSGSGFSDRSRLDGYKVLAPDGEVGKVEDASYPPGQAALVVDTGLWTLGQHVLLPAGVVEYINHHTKEISVDVSEAEIRAAPQYEADSHLDPGYRERVAEHYARVRAARNR</sequence>